<name>A0A1F8GCZ2_9BACT</name>
<reference evidence="3 4" key="1">
    <citation type="journal article" date="2016" name="Nat. Commun.">
        <title>Thousands of microbial genomes shed light on interconnected biogeochemical processes in an aquifer system.</title>
        <authorList>
            <person name="Anantharaman K."/>
            <person name="Brown C.T."/>
            <person name="Hug L.A."/>
            <person name="Sharon I."/>
            <person name="Castelle C.J."/>
            <person name="Probst A.J."/>
            <person name="Thomas B.C."/>
            <person name="Singh A."/>
            <person name="Wilkins M.J."/>
            <person name="Karaoz U."/>
            <person name="Brodie E.L."/>
            <person name="Williams K.H."/>
            <person name="Hubbard S.S."/>
            <person name="Banfield J.F."/>
        </authorList>
    </citation>
    <scope>NUCLEOTIDE SEQUENCE [LARGE SCALE GENOMIC DNA]</scope>
</reference>
<proteinExistence type="predicted"/>
<evidence type="ECO:0000313" key="3">
    <source>
        <dbReference type="EMBL" id="OGN23151.1"/>
    </source>
</evidence>
<sequence length="185" mass="20418">MANQGGLQLLPETRKKIEIITPGENRLIIAGGIVFVIAAILAGGFSFYANSLEDKLTALDTEIIALEQKRDKQAEQNILVFNKQVSMLSGLLANHAYWTTAFSKIEGLLQNQVQLNSMTTSLSDSKIDFGATALNYTTIARQIAAFLSDESIEDIALNRVSTLTNGRLEFNMQIVFDKSKFLKSR</sequence>
<keyword evidence="2" id="KW-0812">Transmembrane</keyword>
<keyword evidence="2" id="KW-0472">Membrane</keyword>
<protein>
    <recommendedName>
        <fullName evidence="5">Fimbrial assembly protein</fullName>
    </recommendedName>
</protein>
<evidence type="ECO:0000313" key="4">
    <source>
        <dbReference type="Proteomes" id="UP000178227"/>
    </source>
</evidence>
<keyword evidence="2" id="KW-1133">Transmembrane helix</keyword>
<dbReference type="Proteomes" id="UP000178227">
    <property type="component" value="Unassembled WGS sequence"/>
</dbReference>
<dbReference type="EMBL" id="MGKI01000004">
    <property type="protein sequence ID" value="OGN23151.1"/>
    <property type="molecule type" value="Genomic_DNA"/>
</dbReference>
<dbReference type="AlphaFoldDB" id="A0A1F8GCZ2"/>
<evidence type="ECO:0000256" key="1">
    <source>
        <dbReference type="SAM" id="Coils"/>
    </source>
</evidence>
<feature type="coiled-coil region" evidence="1">
    <location>
        <begin position="49"/>
        <end position="76"/>
    </location>
</feature>
<organism evidence="3 4">
    <name type="scientific">Candidatus Yanofskybacteria bacterium RIFCSPLOWO2_01_FULL_42_49</name>
    <dbReference type="NCBI Taxonomy" id="1802694"/>
    <lineage>
        <taxon>Bacteria</taxon>
        <taxon>Candidatus Yanofskyibacteriota</taxon>
    </lineage>
</organism>
<gene>
    <name evidence="3" type="ORF">A2918_03895</name>
</gene>
<feature type="transmembrane region" description="Helical" evidence="2">
    <location>
        <begin position="27"/>
        <end position="49"/>
    </location>
</feature>
<dbReference type="STRING" id="1802694.A2918_03895"/>
<evidence type="ECO:0008006" key="5">
    <source>
        <dbReference type="Google" id="ProtNLM"/>
    </source>
</evidence>
<evidence type="ECO:0000256" key="2">
    <source>
        <dbReference type="SAM" id="Phobius"/>
    </source>
</evidence>
<keyword evidence="1" id="KW-0175">Coiled coil</keyword>
<comment type="caution">
    <text evidence="3">The sequence shown here is derived from an EMBL/GenBank/DDBJ whole genome shotgun (WGS) entry which is preliminary data.</text>
</comment>
<accession>A0A1F8GCZ2</accession>